<proteinExistence type="predicted"/>
<reference evidence="1 2" key="1">
    <citation type="journal article" date="2006" name="Science">
        <title>The genome of black cottonwood, Populus trichocarpa (Torr. &amp; Gray).</title>
        <authorList>
            <person name="Tuskan G.A."/>
            <person name="Difazio S."/>
            <person name="Jansson S."/>
            <person name="Bohlmann J."/>
            <person name="Grigoriev I."/>
            <person name="Hellsten U."/>
            <person name="Putnam N."/>
            <person name="Ralph S."/>
            <person name="Rombauts S."/>
            <person name="Salamov A."/>
            <person name="Schein J."/>
            <person name="Sterck L."/>
            <person name="Aerts A."/>
            <person name="Bhalerao R.R."/>
            <person name="Bhalerao R.P."/>
            <person name="Blaudez D."/>
            <person name="Boerjan W."/>
            <person name="Brun A."/>
            <person name="Brunner A."/>
            <person name="Busov V."/>
            <person name="Campbell M."/>
            <person name="Carlson J."/>
            <person name="Chalot M."/>
            <person name="Chapman J."/>
            <person name="Chen G.L."/>
            <person name="Cooper D."/>
            <person name="Coutinho P.M."/>
            <person name="Couturier J."/>
            <person name="Covert S."/>
            <person name="Cronk Q."/>
            <person name="Cunningham R."/>
            <person name="Davis J."/>
            <person name="Degroeve S."/>
            <person name="Dejardin A."/>
            <person name="Depamphilis C."/>
            <person name="Detter J."/>
            <person name="Dirks B."/>
            <person name="Dubchak I."/>
            <person name="Duplessis S."/>
            <person name="Ehlting J."/>
            <person name="Ellis B."/>
            <person name="Gendler K."/>
            <person name="Goodstein D."/>
            <person name="Gribskov M."/>
            <person name="Grimwood J."/>
            <person name="Groover A."/>
            <person name="Gunter L."/>
            <person name="Hamberger B."/>
            <person name="Heinze B."/>
            <person name="Helariutta Y."/>
            <person name="Henrissat B."/>
            <person name="Holligan D."/>
            <person name="Holt R."/>
            <person name="Huang W."/>
            <person name="Islam-Faridi N."/>
            <person name="Jones S."/>
            <person name="Jones-Rhoades M."/>
            <person name="Jorgensen R."/>
            <person name="Joshi C."/>
            <person name="Kangasjarvi J."/>
            <person name="Karlsson J."/>
            <person name="Kelleher C."/>
            <person name="Kirkpatrick R."/>
            <person name="Kirst M."/>
            <person name="Kohler A."/>
            <person name="Kalluri U."/>
            <person name="Larimer F."/>
            <person name="Leebens-Mack J."/>
            <person name="Leple J.C."/>
            <person name="Locascio P."/>
            <person name="Lou Y."/>
            <person name="Lucas S."/>
            <person name="Martin F."/>
            <person name="Montanini B."/>
            <person name="Napoli C."/>
            <person name="Nelson D.R."/>
            <person name="Nelson C."/>
            <person name="Nieminen K."/>
            <person name="Nilsson O."/>
            <person name="Pereda V."/>
            <person name="Peter G."/>
            <person name="Philippe R."/>
            <person name="Pilate G."/>
            <person name="Poliakov A."/>
            <person name="Razumovskaya J."/>
            <person name="Richardson P."/>
            <person name="Rinaldi C."/>
            <person name="Ritland K."/>
            <person name="Rouze P."/>
            <person name="Ryaboy D."/>
            <person name="Schmutz J."/>
            <person name="Schrader J."/>
            <person name="Segerman B."/>
            <person name="Shin H."/>
            <person name="Siddiqui A."/>
            <person name="Sterky F."/>
            <person name="Terry A."/>
            <person name="Tsai C.J."/>
            <person name="Uberbacher E."/>
            <person name="Unneberg P."/>
            <person name="Vahala J."/>
            <person name="Wall K."/>
            <person name="Wessler S."/>
            <person name="Yang G."/>
            <person name="Yin T."/>
            <person name="Douglas C."/>
            <person name="Marra M."/>
            <person name="Sandberg G."/>
            <person name="Van de Peer Y."/>
            <person name="Rokhsar D."/>
        </authorList>
    </citation>
    <scope>NUCLEOTIDE SEQUENCE [LARGE SCALE GENOMIC DNA]</scope>
    <source>
        <strain evidence="2">cv. Nisqually</strain>
    </source>
</reference>
<dbReference type="EMBL" id="CM009308">
    <property type="protein sequence ID" value="KAI9377392.1"/>
    <property type="molecule type" value="Genomic_DNA"/>
</dbReference>
<sequence length="99" mass="10816">MTIFLSSPHNSLNWTASVPPSADSRLFSPAKRPHQTSPSQKEAVVWPAPHPPLVFLSSPHSSLNWTASVPPSAERSPRFQLLLPCHHTRRPAPSSPSPV</sequence>
<comment type="caution">
    <text evidence="1">The sequence shown here is derived from an EMBL/GenBank/DDBJ whole genome shotgun (WGS) entry which is preliminary data.</text>
</comment>
<name>A0ACC0RKG5_POPTR</name>
<evidence type="ECO:0000313" key="1">
    <source>
        <dbReference type="EMBL" id="KAI9377392.1"/>
    </source>
</evidence>
<dbReference type="Proteomes" id="UP000006729">
    <property type="component" value="Chromosome 19"/>
</dbReference>
<accession>A0ACC0RKG5</accession>
<protein>
    <submittedName>
        <fullName evidence="1">Uncharacterized protein</fullName>
    </submittedName>
</protein>
<keyword evidence="2" id="KW-1185">Reference proteome</keyword>
<organism evidence="1 2">
    <name type="scientific">Populus trichocarpa</name>
    <name type="common">Western balsam poplar</name>
    <name type="synonym">Populus balsamifera subsp. trichocarpa</name>
    <dbReference type="NCBI Taxonomy" id="3694"/>
    <lineage>
        <taxon>Eukaryota</taxon>
        <taxon>Viridiplantae</taxon>
        <taxon>Streptophyta</taxon>
        <taxon>Embryophyta</taxon>
        <taxon>Tracheophyta</taxon>
        <taxon>Spermatophyta</taxon>
        <taxon>Magnoliopsida</taxon>
        <taxon>eudicotyledons</taxon>
        <taxon>Gunneridae</taxon>
        <taxon>Pentapetalae</taxon>
        <taxon>rosids</taxon>
        <taxon>fabids</taxon>
        <taxon>Malpighiales</taxon>
        <taxon>Salicaceae</taxon>
        <taxon>Saliceae</taxon>
        <taxon>Populus</taxon>
    </lineage>
</organism>
<evidence type="ECO:0000313" key="2">
    <source>
        <dbReference type="Proteomes" id="UP000006729"/>
    </source>
</evidence>
<gene>
    <name evidence="1" type="ORF">POPTR_019G059350v4</name>
</gene>